<name>A0ABW4C4H3_9BACL</name>
<keyword evidence="1" id="KW-1133">Transmembrane helix</keyword>
<proteinExistence type="predicted"/>
<protein>
    <recommendedName>
        <fullName evidence="4">LPXTG cell wall anchor domain-containing protein</fullName>
    </recommendedName>
</protein>
<dbReference type="Proteomes" id="UP001597282">
    <property type="component" value="Unassembled WGS sequence"/>
</dbReference>
<evidence type="ECO:0008006" key="4">
    <source>
        <dbReference type="Google" id="ProtNLM"/>
    </source>
</evidence>
<accession>A0ABW4C4H3</accession>
<evidence type="ECO:0000256" key="1">
    <source>
        <dbReference type="SAM" id="Phobius"/>
    </source>
</evidence>
<sequence>MAKLLGVDREALSIPTKLSQRTGKKKGVSSCTAEVSKKYSASVAYSTTWATSTVTYGSGSTFSVTAPQFVNNGDGTEMHNFGLPGILILVVTLVLVYFVLRSLIRKR</sequence>
<keyword evidence="1" id="KW-0472">Membrane</keyword>
<feature type="transmembrane region" description="Helical" evidence="1">
    <location>
        <begin position="81"/>
        <end position="100"/>
    </location>
</feature>
<keyword evidence="1" id="KW-0812">Transmembrane</keyword>
<evidence type="ECO:0000313" key="2">
    <source>
        <dbReference type="EMBL" id="MFD1425592.1"/>
    </source>
</evidence>
<evidence type="ECO:0000313" key="3">
    <source>
        <dbReference type="Proteomes" id="UP001597282"/>
    </source>
</evidence>
<gene>
    <name evidence="2" type="ORF">ACFQ4Y_01415</name>
</gene>
<organism evidence="2 3">
    <name type="scientific">Kroppenstedtia sanguinis</name>
    <dbReference type="NCBI Taxonomy" id="1380684"/>
    <lineage>
        <taxon>Bacteria</taxon>
        <taxon>Bacillati</taxon>
        <taxon>Bacillota</taxon>
        <taxon>Bacilli</taxon>
        <taxon>Bacillales</taxon>
        <taxon>Thermoactinomycetaceae</taxon>
        <taxon>Kroppenstedtia</taxon>
    </lineage>
</organism>
<reference evidence="3" key="1">
    <citation type="journal article" date="2019" name="Int. J. Syst. Evol. Microbiol.">
        <title>The Global Catalogue of Microorganisms (GCM) 10K type strain sequencing project: providing services to taxonomists for standard genome sequencing and annotation.</title>
        <authorList>
            <consortium name="The Broad Institute Genomics Platform"/>
            <consortium name="The Broad Institute Genome Sequencing Center for Infectious Disease"/>
            <person name="Wu L."/>
            <person name="Ma J."/>
        </authorList>
    </citation>
    <scope>NUCLEOTIDE SEQUENCE [LARGE SCALE GENOMIC DNA]</scope>
    <source>
        <strain evidence="3">S1</strain>
    </source>
</reference>
<dbReference type="EMBL" id="JBHTNU010000001">
    <property type="protein sequence ID" value="MFD1425592.1"/>
    <property type="molecule type" value="Genomic_DNA"/>
</dbReference>
<comment type="caution">
    <text evidence="2">The sequence shown here is derived from an EMBL/GenBank/DDBJ whole genome shotgun (WGS) entry which is preliminary data.</text>
</comment>
<keyword evidence="3" id="KW-1185">Reference proteome</keyword>